<dbReference type="PATRIC" id="fig|279058.18.peg.2760"/>
<proteinExistence type="predicted"/>
<dbReference type="SUPFAM" id="SSF54637">
    <property type="entry name" value="Thioesterase/thiol ester dehydrase-isomerase"/>
    <property type="match status" value="1"/>
</dbReference>
<accession>A0A127QKD7</accession>
<evidence type="ECO:0000313" key="1">
    <source>
        <dbReference type="EMBL" id="AMP10527.1"/>
    </source>
</evidence>
<name>A0A127QKD7_9BURK</name>
<evidence type="ECO:0000313" key="2">
    <source>
        <dbReference type="Proteomes" id="UP000071778"/>
    </source>
</evidence>
<dbReference type="EMBL" id="CP013235">
    <property type="protein sequence ID" value="AMP10527.1"/>
    <property type="molecule type" value="Genomic_DNA"/>
</dbReference>
<dbReference type="CDD" id="cd00586">
    <property type="entry name" value="4HBT"/>
    <property type="match status" value="1"/>
</dbReference>
<dbReference type="InterPro" id="IPR029069">
    <property type="entry name" value="HotDog_dom_sf"/>
</dbReference>
<dbReference type="PANTHER" id="PTHR31793">
    <property type="entry name" value="4-HYDROXYBENZOYL-COA THIOESTERASE FAMILY MEMBER"/>
    <property type="match status" value="1"/>
</dbReference>
<dbReference type="Proteomes" id="UP000071778">
    <property type="component" value="Chromosome"/>
</dbReference>
<sequence length="144" mass="16539">MKVEIMETRKHVHTTKIAMRWGDMDALGHVNNTIYFRYMEQARIEWLQQIGSDFDSRHGPVLVNAQCSFLRQLKYPCDVEVKSYIGAIGRSSFEASYEIRRADMPDVVFAEGSAKIVWVDFDLEKSMPLPDDLRQLLTNPASPA</sequence>
<organism evidence="1 2">
    <name type="scientific">Collimonas arenae</name>
    <dbReference type="NCBI Taxonomy" id="279058"/>
    <lineage>
        <taxon>Bacteria</taxon>
        <taxon>Pseudomonadati</taxon>
        <taxon>Pseudomonadota</taxon>
        <taxon>Betaproteobacteria</taxon>
        <taxon>Burkholderiales</taxon>
        <taxon>Oxalobacteraceae</taxon>
        <taxon>Collimonas</taxon>
    </lineage>
</organism>
<reference evidence="1 2" key="1">
    <citation type="submission" date="2015-11" db="EMBL/GenBank/DDBJ databases">
        <title>Exploring the genomic traits of fungus-feeding bacterial genus Collimonas.</title>
        <authorList>
            <person name="Song C."/>
            <person name="Schmidt R."/>
            <person name="de Jager V."/>
            <person name="Krzyzanowska D."/>
            <person name="Jongedijk E."/>
            <person name="Cankar K."/>
            <person name="Beekwilder J."/>
            <person name="van Veen A."/>
            <person name="de Boer W."/>
            <person name="van Veen J.A."/>
            <person name="Garbeva P."/>
        </authorList>
    </citation>
    <scope>NUCLEOTIDE SEQUENCE [LARGE SCALE GENOMIC DNA]</scope>
    <source>
        <strain evidence="1 2">Ter282</strain>
    </source>
</reference>
<dbReference type="Pfam" id="PF13279">
    <property type="entry name" value="4HBT_2"/>
    <property type="match status" value="1"/>
</dbReference>
<protein>
    <submittedName>
        <fullName evidence="1">Thioesterase superfamily protein</fullName>
    </submittedName>
</protein>
<keyword evidence="2" id="KW-1185">Reference proteome</keyword>
<gene>
    <name evidence="1" type="ORF">CAter282_2802</name>
</gene>
<dbReference type="AlphaFoldDB" id="A0A127QKD7"/>
<dbReference type="InterPro" id="IPR050563">
    <property type="entry name" value="4-hydroxybenzoyl-CoA_TE"/>
</dbReference>
<dbReference type="PANTHER" id="PTHR31793:SF24">
    <property type="entry name" value="LONG-CHAIN ACYL-COA THIOESTERASE FADM"/>
    <property type="match status" value="1"/>
</dbReference>
<dbReference type="GO" id="GO:0047617">
    <property type="term" value="F:fatty acyl-CoA hydrolase activity"/>
    <property type="evidence" value="ECO:0007669"/>
    <property type="project" value="TreeGrafter"/>
</dbReference>
<dbReference type="Gene3D" id="3.10.129.10">
    <property type="entry name" value="Hotdog Thioesterase"/>
    <property type="match status" value="1"/>
</dbReference>